<evidence type="ECO:0000313" key="3">
    <source>
        <dbReference type="Proteomes" id="UP000006844"/>
    </source>
</evidence>
<reference evidence="2 3" key="1">
    <citation type="journal article" date="2012" name="Stand. Genomic Sci.">
        <title>Complete genome sequence of Terriglobus saanensis type strain SP1PR4(T), an Acidobacteria from tundra soil.</title>
        <authorList>
            <person name="Rawat S.R."/>
            <person name="Mannisto M.K."/>
            <person name="Starovoytov V."/>
            <person name="Goodwin L."/>
            <person name="Nolan M."/>
            <person name="Hauser L."/>
            <person name="Land M."/>
            <person name="Davenport K.W."/>
            <person name="Woyke T."/>
            <person name="Haggblom M.M."/>
        </authorList>
    </citation>
    <scope>NUCLEOTIDE SEQUENCE</scope>
    <source>
        <strain evidence="3">ATCC BAA-1853 / DSM 23119 / SP1PR4</strain>
    </source>
</reference>
<dbReference type="RefSeq" id="WP_013570680.1">
    <property type="nucleotide sequence ID" value="NC_014963.1"/>
</dbReference>
<dbReference type="SUPFAM" id="SSF63829">
    <property type="entry name" value="Calcium-dependent phosphotriesterase"/>
    <property type="match status" value="1"/>
</dbReference>
<feature type="signal peptide" evidence="1">
    <location>
        <begin position="1"/>
        <end position="24"/>
    </location>
</feature>
<gene>
    <name evidence="2" type="ordered locus">AciPR4_4205</name>
</gene>
<keyword evidence="1" id="KW-0732">Signal</keyword>
<dbReference type="InterPro" id="IPR050952">
    <property type="entry name" value="TRIM-NHL_E3_ligases"/>
</dbReference>
<dbReference type="Gene3D" id="2.120.10.30">
    <property type="entry name" value="TolB, C-terminal domain"/>
    <property type="match status" value="1"/>
</dbReference>
<feature type="chain" id="PRO_5003232923" evidence="1">
    <location>
        <begin position="25"/>
        <end position="359"/>
    </location>
</feature>
<dbReference type="OrthoDB" id="97866at2"/>
<dbReference type="KEGG" id="tsa:AciPR4_4205"/>
<dbReference type="PROSITE" id="PS51257">
    <property type="entry name" value="PROKAR_LIPOPROTEIN"/>
    <property type="match status" value="1"/>
</dbReference>
<organism evidence="2 3">
    <name type="scientific">Terriglobus saanensis (strain ATCC BAA-1853 / DSM 23119 / SP1PR4)</name>
    <dbReference type="NCBI Taxonomy" id="401053"/>
    <lineage>
        <taxon>Bacteria</taxon>
        <taxon>Pseudomonadati</taxon>
        <taxon>Acidobacteriota</taxon>
        <taxon>Terriglobia</taxon>
        <taxon>Terriglobales</taxon>
        <taxon>Acidobacteriaceae</taxon>
        <taxon>Terriglobus</taxon>
    </lineage>
</organism>
<protein>
    <submittedName>
        <fullName evidence="2">NHL repeat containing protein</fullName>
    </submittedName>
</protein>
<dbReference type="HOGENOM" id="CLU_771453_0_0_0"/>
<proteinExistence type="predicted"/>
<accession>E8V659</accession>
<dbReference type="AlphaFoldDB" id="E8V659"/>
<keyword evidence="3" id="KW-1185">Reference proteome</keyword>
<evidence type="ECO:0000256" key="1">
    <source>
        <dbReference type="SAM" id="SignalP"/>
    </source>
</evidence>
<dbReference type="InterPro" id="IPR011042">
    <property type="entry name" value="6-blade_b-propeller_TolB-like"/>
</dbReference>
<dbReference type="EMBL" id="CP002467">
    <property type="protein sequence ID" value="ADV84950.1"/>
    <property type="molecule type" value="Genomic_DNA"/>
</dbReference>
<name>E8V659_TERSS</name>
<sequence>MKRSLICAGTILVGLTLLSGCGNSSNNGIGSTTPATPPTPLVAGGAANIVVVQNNTLNVATASDSILKFSTATNGIVAPATSITGPAGFFLSGVATDSTGNVYVTAVSTTTSVSEILVYDANATGAATPMRTITSTSLIFPIGITVDSAGSIYVSDAPSNSLSNLSNPSSIFVFDPKANGVSIPTRTITGAATLLNQPLSLAVDTAGNLYVSDLVQLGISVFSPTATGNVAPASTISGPATGLVFPANGVALDASNNIYVSSADPTGNFGVVAEFAAGATGNVAPIKTVGGATLGANQGLGGVEVDSVGNIYTVGVFGAFNSFFELAAFAPTATGDVTPAILDTASAFNISNFGLLAIH</sequence>
<dbReference type="PANTHER" id="PTHR24104">
    <property type="entry name" value="E3 UBIQUITIN-PROTEIN LIGASE NHLRC1-RELATED"/>
    <property type="match status" value="1"/>
</dbReference>
<dbReference type="GO" id="GO:0008270">
    <property type="term" value="F:zinc ion binding"/>
    <property type="evidence" value="ECO:0007669"/>
    <property type="project" value="UniProtKB-KW"/>
</dbReference>
<dbReference type="STRING" id="401053.AciPR4_4205"/>
<dbReference type="eggNOG" id="COG3391">
    <property type="taxonomic scope" value="Bacteria"/>
</dbReference>
<evidence type="ECO:0000313" key="2">
    <source>
        <dbReference type="EMBL" id="ADV84950.1"/>
    </source>
</evidence>
<dbReference type="Proteomes" id="UP000006844">
    <property type="component" value="Chromosome"/>
</dbReference>
<dbReference type="PANTHER" id="PTHR24104:SF25">
    <property type="entry name" value="PROTEIN LIN-41"/>
    <property type="match status" value="1"/>
</dbReference>